<dbReference type="EMBL" id="BARW01036663">
    <property type="protein sequence ID" value="GAJ19606.1"/>
    <property type="molecule type" value="Genomic_DNA"/>
</dbReference>
<comment type="caution">
    <text evidence="1">The sequence shown here is derived from an EMBL/GenBank/DDBJ whole genome shotgun (WGS) entry which is preliminary data.</text>
</comment>
<evidence type="ECO:0000313" key="1">
    <source>
        <dbReference type="EMBL" id="GAJ19606.1"/>
    </source>
</evidence>
<protein>
    <submittedName>
        <fullName evidence="1">Uncharacterized protein</fullName>
    </submittedName>
</protein>
<dbReference type="AlphaFoldDB" id="X1VRK4"/>
<proteinExistence type="predicted"/>
<gene>
    <name evidence="1" type="ORF">S12H4_56843</name>
</gene>
<sequence>MKVDTRKDESLCQIPQCPNRAVVAAVMLRQDRPVGEEPFITVVLCEKHLKVLKKAQKKEKEFYKKAAFL</sequence>
<accession>X1VRK4</accession>
<organism evidence="1">
    <name type="scientific">marine sediment metagenome</name>
    <dbReference type="NCBI Taxonomy" id="412755"/>
    <lineage>
        <taxon>unclassified sequences</taxon>
        <taxon>metagenomes</taxon>
        <taxon>ecological metagenomes</taxon>
    </lineage>
</organism>
<name>X1VRK4_9ZZZZ</name>
<reference evidence="1" key="1">
    <citation type="journal article" date="2014" name="Front. Microbiol.">
        <title>High frequency of phylogenetically diverse reductive dehalogenase-homologous genes in deep subseafloor sedimentary metagenomes.</title>
        <authorList>
            <person name="Kawai M."/>
            <person name="Futagami T."/>
            <person name="Toyoda A."/>
            <person name="Takaki Y."/>
            <person name="Nishi S."/>
            <person name="Hori S."/>
            <person name="Arai W."/>
            <person name="Tsubouchi T."/>
            <person name="Morono Y."/>
            <person name="Uchiyama I."/>
            <person name="Ito T."/>
            <person name="Fujiyama A."/>
            <person name="Inagaki F."/>
            <person name="Takami H."/>
        </authorList>
    </citation>
    <scope>NUCLEOTIDE SEQUENCE</scope>
    <source>
        <strain evidence="1">Expedition CK06-06</strain>
    </source>
</reference>